<evidence type="ECO:0000259" key="1">
    <source>
        <dbReference type="Pfam" id="PF09537"/>
    </source>
</evidence>
<dbReference type="SUPFAM" id="SSF47240">
    <property type="entry name" value="Ferritin-like"/>
    <property type="match status" value="1"/>
</dbReference>
<organism evidence="2 3">
    <name type="scientific">Gillisia lutea</name>
    <dbReference type="NCBI Taxonomy" id="2909668"/>
    <lineage>
        <taxon>Bacteria</taxon>
        <taxon>Pseudomonadati</taxon>
        <taxon>Bacteroidota</taxon>
        <taxon>Flavobacteriia</taxon>
        <taxon>Flavobacteriales</taxon>
        <taxon>Flavobacteriaceae</taxon>
        <taxon>Gillisia</taxon>
    </lineage>
</organism>
<dbReference type="InterPro" id="IPR012347">
    <property type="entry name" value="Ferritin-like"/>
</dbReference>
<keyword evidence="3" id="KW-1185">Reference proteome</keyword>
<dbReference type="Proteomes" id="UP001179363">
    <property type="component" value="Unassembled WGS sequence"/>
</dbReference>
<dbReference type="NCBIfam" id="TIGR02284">
    <property type="entry name" value="PA2169 family four-helix-bundle protein"/>
    <property type="match status" value="1"/>
</dbReference>
<dbReference type="Gene3D" id="1.20.1260.10">
    <property type="match status" value="1"/>
</dbReference>
<proteinExistence type="predicted"/>
<gene>
    <name evidence="2" type="ORF">L1I30_07685</name>
</gene>
<protein>
    <submittedName>
        <fullName evidence="2">PA2169 family four-helix-bundle protein</fullName>
    </submittedName>
</protein>
<dbReference type="RefSeq" id="WP_236133695.1">
    <property type="nucleotide sequence ID" value="NZ_JAKGTH010000008.1"/>
</dbReference>
<feature type="domain" description="DUF2383" evidence="1">
    <location>
        <begin position="16"/>
        <end position="125"/>
    </location>
</feature>
<dbReference type="Pfam" id="PF09537">
    <property type="entry name" value="DUF2383"/>
    <property type="match status" value="1"/>
</dbReference>
<evidence type="ECO:0000313" key="2">
    <source>
        <dbReference type="EMBL" id="MCF4101542.1"/>
    </source>
</evidence>
<sequence>MKTTREEAKEHSHDDLVHHLQGLLEKNYDAEKGFKKAMVETEDLNLKEFLQRQALQRNRFATQLDKEIHSLNAKPKEKGSAIGALHRAWIDVKTAFTGNDDEAILEECIRGEKASVREYEETLKKQKFPAKITDVLNSQLSEIRTTLSKVKSLEDLADSWD</sequence>
<comment type="caution">
    <text evidence="2">The sequence shown here is derived from an EMBL/GenBank/DDBJ whole genome shotgun (WGS) entry which is preliminary data.</text>
</comment>
<dbReference type="InterPro" id="IPR019052">
    <property type="entry name" value="DUF2383"/>
</dbReference>
<dbReference type="InterPro" id="IPR016920">
    <property type="entry name" value="UCP029477"/>
</dbReference>
<name>A0ABS9EGY5_9FLAO</name>
<dbReference type="EMBL" id="JAKGTH010000008">
    <property type="protein sequence ID" value="MCF4101542.1"/>
    <property type="molecule type" value="Genomic_DNA"/>
</dbReference>
<dbReference type="PIRSF" id="PIRSF029477">
    <property type="entry name" value="UCP029477"/>
    <property type="match status" value="1"/>
</dbReference>
<accession>A0ABS9EGY5</accession>
<dbReference type="InterPro" id="IPR009078">
    <property type="entry name" value="Ferritin-like_SF"/>
</dbReference>
<reference evidence="2" key="1">
    <citation type="submission" date="2022-01" db="EMBL/GenBank/DDBJ databases">
        <title>Gillisia lutea sp. nov., isolated from marine plastic residues from the Malvarosa beach (Valencia, Spain).</title>
        <authorList>
            <person name="Vidal-Verdu A."/>
            <person name="Molina-Menor E."/>
            <person name="Satari L."/>
            <person name="Pascual J."/>
            <person name="Pereto J."/>
            <person name="Porcar M."/>
        </authorList>
    </citation>
    <scope>NUCLEOTIDE SEQUENCE</scope>
    <source>
        <strain evidence="2">M10.2A</strain>
    </source>
</reference>
<dbReference type="InterPro" id="IPR011971">
    <property type="entry name" value="CHP02284"/>
</dbReference>
<evidence type="ECO:0000313" key="3">
    <source>
        <dbReference type="Proteomes" id="UP001179363"/>
    </source>
</evidence>